<dbReference type="NCBIfam" id="NF038065">
    <property type="entry name" value="Pr6Pr"/>
    <property type="match status" value="1"/>
</dbReference>
<gene>
    <name evidence="3" type="ORF">MAE01_09120</name>
</gene>
<dbReference type="EMBL" id="BJUW01000003">
    <property type="protein sequence ID" value="GEK85736.1"/>
    <property type="molecule type" value="Genomic_DNA"/>
</dbReference>
<sequence>MRARNTFGVLRLFTAGACLVALVHRLFWGLSSQTIAGRNFFAYLTVESNIALVVVLVIGGILAFRRPDDPRWFSVALSLVLTWTITAGLAFALIVWQAGLRGIRVDVPWSDQVLHFWLPAFTAIAWTLTPGHRSVPWWIVPGSLVFPLVWGGVTMWRGPMIGWYPYYFLDLRQVSGIGEFLLTSGIALVIFAVIAAVLALISRISPAKADRPARSGAGSAGSSPGGDVKKVSPPPGAGTAPAT</sequence>
<feature type="transmembrane region" description="Helical" evidence="2">
    <location>
        <begin position="40"/>
        <end position="64"/>
    </location>
</feature>
<dbReference type="AlphaFoldDB" id="A0A511ACK5"/>
<keyword evidence="2" id="KW-1133">Transmembrane helix</keyword>
<dbReference type="InterPro" id="IPR049713">
    <property type="entry name" value="Pr6Pr-like"/>
</dbReference>
<feature type="transmembrane region" description="Helical" evidence="2">
    <location>
        <begin position="135"/>
        <end position="156"/>
    </location>
</feature>
<name>A0A511ACK5_9MICO</name>
<feature type="transmembrane region" description="Helical" evidence="2">
    <location>
        <begin position="7"/>
        <end position="28"/>
    </location>
</feature>
<accession>A0A511ACK5</accession>
<feature type="transmembrane region" description="Helical" evidence="2">
    <location>
        <begin position="76"/>
        <end position="100"/>
    </location>
</feature>
<evidence type="ECO:0000256" key="1">
    <source>
        <dbReference type="SAM" id="MobiDB-lite"/>
    </source>
</evidence>
<evidence type="ECO:0000256" key="2">
    <source>
        <dbReference type="SAM" id="Phobius"/>
    </source>
</evidence>
<keyword evidence="4" id="KW-1185">Reference proteome</keyword>
<keyword evidence="2" id="KW-0812">Transmembrane</keyword>
<evidence type="ECO:0000313" key="4">
    <source>
        <dbReference type="Proteomes" id="UP000321225"/>
    </source>
</evidence>
<feature type="transmembrane region" description="Helical" evidence="2">
    <location>
        <begin position="176"/>
        <end position="201"/>
    </location>
</feature>
<proteinExistence type="predicted"/>
<keyword evidence="2" id="KW-0472">Membrane</keyword>
<evidence type="ECO:0000313" key="3">
    <source>
        <dbReference type="EMBL" id="GEK85736.1"/>
    </source>
</evidence>
<dbReference type="Proteomes" id="UP000321225">
    <property type="component" value="Unassembled WGS sequence"/>
</dbReference>
<protein>
    <recommendedName>
        <fullName evidence="5">Pr6Pr family membrane protein</fullName>
    </recommendedName>
</protein>
<feature type="region of interest" description="Disordered" evidence="1">
    <location>
        <begin position="207"/>
        <end position="243"/>
    </location>
</feature>
<reference evidence="3 4" key="1">
    <citation type="submission" date="2019-07" db="EMBL/GenBank/DDBJ databases">
        <title>Whole genome shotgun sequence of Microbacterium aerolatum NBRC 103071.</title>
        <authorList>
            <person name="Hosoyama A."/>
            <person name="Uohara A."/>
            <person name="Ohji S."/>
            <person name="Ichikawa N."/>
        </authorList>
    </citation>
    <scope>NUCLEOTIDE SEQUENCE [LARGE SCALE GENOMIC DNA]</scope>
    <source>
        <strain evidence="3 4">NBRC 103071</strain>
    </source>
</reference>
<comment type="caution">
    <text evidence="3">The sequence shown here is derived from an EMBL/GenBank/DDBJ whole genome shotgun (WGS) entry which is preliminary data.</text>
</comment>
<organism evidence="3 4">
    <name type="scientific">Microbacterium aerolatum</name>
    <dbReference type="NCBI Taxonomy" id="153731"/>
    <lineage>
        <taxon>Bacteria</taxon>
        <taxon>Bacillati</taxon>
        <taxon>Actinomycetota</taxon>
        <taxon>Actinomycetes</taxon>
        <taxon>Micrococcales</taxon>
        <taxon>Microbacteriaceae</taxon>
        <taxon>Microbacterium</taxon>
    </lineage>
</organism>
<feature type="compositionally biased region" description="Low complexity" evidence="1">
    <location>
        <begin position="214"/>
        <end position="226"/>
    </location>
</feature>
<feature type="transmembrane region" description="Helical" evidence="2">
    <location>
        <begin position="112"/>
        <end position="128"/>
    </location>
</feature>
<evidence type="ECO:0008006" key="5">
    <source>
        <dbReference type="Google" id="ProtNLM"/>
    </source>
</evidence>